<keyword evidence="1" id="KW-0812">Transmembrane</keyword>
<keyword evidence="1" id="KW-1133">Transmembrane helix</keyword>
<comment type="caution">
    <text evidence="2">The sequence shown here is derived from an EMBL/GenBank/DDBJ whole genome shotgun (WGS) entry which is preliminary data.</text>
</comment>
<keyword evidence="1" id="KW-0472">Membrane</keyword>
<dbReference type="EMBL" id="QKVK01000004">
    <property type="protein sequence ID" value="PZF76899.1"/>
    <property type="molecule type" value="Genomic_DNA"/>
</dbReference>
<accession>A0A2W2BKY5</accession>
<dbReference type="AlphaFoldDB" id="A0A2W2BKY5"/>
<evidence type="ECO:0000313" key="2">
    <source>
        <dbReference type="EMBL" id="PZF76899.1"/>
    </source>
</evidence>
<evidence type="ECO:0000313" key="3">
    <source>
        <dbReference type="Proteomes" id="UP000248795"/>
    </source>
</evidence>
<name>A0A2W2BKY5_9HYPH</name>
<feature type="transmembrane region" description="Helical" evidence="1">
    <location>
        <begin position="55"/>
        <end position="79"/>
    </location>
</feature>
<feature type="transmembrane region" description="Helical" evidence="1">
    <location>
        <begin position="175"/>
        <end position="192"/>
    </location>
</feature>
<evidence type="ECO:0000256" key="1">
    <source>
        <dbReference type="SAM" id="Phobius"/>
    </source>
</evidence>
<organism evidence="2 3">
    <name type="scientific">Aestuariivirga litoralis</name>
    <dbReference type="NCBI Taxonomy" id="2650924"/>
    <lineage>
        <taxon>Bacteria</taxon>
        <taxon>Pseudomonadati</taxon>
        <taxon>Pseudomonadota</taxon>
        <taxon>Alphaproteobacteria</taxon>
        <taxon>Hyphomicrobiales</taxon>
        <taxon>Aestuariivirgaceae</taxon>
        <taxon>Aestuariivirga</taxon>
    </lineage>
</organism>
<dbReference type="Proteomes" id="UP000248795">
    <property type="component" value="Unassembled WGS sequence"/>
</dbReference>
<reference evidence="3" key="1">
    <citation type="submission" date="2018-06" db="EMBL/GenBank/DDBJ databases">
        <title>Aestuariibacter litoralis strain KCTC 52945T.</title>
        <authorList>
            <person name="Li X."/>
            <person name="Salam N."/>
            <person name="Li J.-L."/>
            <person name="Chen Y.-M."/>
            <person name="Yang Z.-W."/>
            <person name="Zhang L.-Y."/>
            <person name="Han M.-X."/>
            <person name="Xiao M."/>
            <person name="Li W.-J."/>
        </authorList>
    </citation>
    <scope>NUCLEOTIDE SEQUENCE [LARGE SCALE GENOMIC DNA]</scope>
    <source>
        <strain evidence="3">KCTC 52945</strain>
    </source>
</reference>
<gene>
    <name evidence="2" type="ORF">DK847_10580</name>
</gene>
<feature type="transmembrane region" description="Helical" evidence="1">
    <location>
        <begin position="204"/>
        <end position="225"/>
    </location>
</feature>
<sequence>MDAGRFDRKGQEVWRAVNDEQDAVRRWVLRMALCIAGLSLVVPVLWLLISHFDQFSFVWTNLLAVMVLALVASVLWEIVKVVARARHRMAMMGLPNGLFRAAMWSFTHGDGSIRVGYLLTALFLFMSGTGVTVKPPDDNSFLVWIAWLLIVRGELPKDRFLRGRRHPEPAWYRKACVLIGVLAVPVFLQSVWDLWHCSCSGWDAVRLALVPFYVILGFFAICLWLRNMDDLARSQRTVASRAANSAPAA</sequence>
<feature type="transmembrane region" description="Helical" evidence="1">
    <location>
        <begin position="27"/>
        <end position="49"/>
    </location>
</feature>
<protein>
    <submittedName>
        <fullName evidence="2">Uncharacterized protein</fullName>
    </submittedName>
</protein>
<keyword evidence="3" id="KW-1185">Reference proteome</keyword>
<proteinExistence type="predicted"/>